<dbReference type="Pfam" id="PF04571">
    <property type="entry name" value="Lipin_N"/>
    <property type="match status" value="1"/>
</dbReference>
<dbReference type="InterPro" id="IPR036412">
    <property type="entry name" value="HAD-like_sf"/>
</dbReference>
<feature type="compositionally biased region" description="Basic and acidic residues" evidence="5">
    <location>
        <begin position="1000"/>
        <end position="1015"/>
    </location>
</feature>
<feature type="compositionally biased region" description="Polar residues" evidence="5">
    <location>
        <begin position="1056"/>
        <end position="1073"/>
    </location>
</feature>
<evidence type="ECO:0000256" key="5">
    <source>
        <dbReference type="SAM" id="MobiDB-lite"/>
    </source>
</evidence>
<name>A0A9W7YEK3_9FUNG</name>
<dbReference type="InterPro" id="IPR031703">
    <property type="entry name" value="Lipin_mid"/>
</dbReference>
<proteinExistence type="inferred from homology"/>
<feature type="compositionally biased region" description="Acidic residues" evidence="5">
    <location>
        <begin position="1016"/>
        <end position="1025"/>
    </location>
</feature>
<feature type="region of interest" description="Disordered" evidence="5">
    <location>
        <begin position="853"/>
        <end position="872"/>
    </location>
</feature>
<dbReference type="OrthoDB" id="4567at2759"/>
<feature type="compositionally biased region" description="Low complexity" evidence="5">
    <location>
        <begin position="1026"/>
        <end position="1037"/>
    </location>
</feature>
<feature type="domain" description="LNS2/PITP" evidence="6">
    <location>
        <begin position="601"/>
        <end position="756"/>
    </location>
</feature>
<evidence type="ECO:0000259" key="6">
    <source>
        <dbReference type="SMART" id="SM00775"/>
    </source>
</evidence>
<accession>A0A9W7YEK3</accession>
<comment type="cofactor">
    <cofactor evidence="1">
        <name>Mg(2+)</name>
        <dbReference type="ChEBI" id="CHEBI:18420"/>
    </cofactor>
</comment>
<feature type="compositionally biased region" description="Acidic residues" evidence="5">
    <location>
        <begin position="1083"/>
        <end position="1097"/>
    </location>
</feature>
<dbReference type="PANTHER" id="PTHR12181:SF12">
    <property type="entry name" value="PHOSPHATIDATE PHOSPHATASE"/>
    <property type="match status" value="1"/>
</dbReference>
<dbReference type="EC" id="3.1.3.4" evidence="3"/>
<feature type="region of interest" description="Disordered" evidence="5">
    <location>
        <begin position="997"/>
        <end position="1099"/>
    </location>
</feature>
<dbReference type="InterPro" id="IPR007651">
    <property type="entry name" value="Lipin_N"/>
</dbReference>
<comment type="caution">
    <text evidence="7">The sequence shown here is derived from an EMBL/GenBank/DDBJ whole genome shotgun (WGS) entry which is preliminary data.</text>
</comment>
<reference evidence="7" key="1">
    <citation type="submission" date="2022-07" db="EMBL/GenBank/DDBJ databases">
        <title>Phylogenomic reconstructions and comparative analyses of Kickxellomycotina fungi.</title>
        <authorList>
            <person name="Reynolds N.K."/>
            <person name="Stajich J.E."/>
            <person name="Barry K."/>
            <person name="Grigoriev I.V."/>
            <person name="Crous P."/>
            <person name="Smith M.E."/>
        </authorList>
    </citation>
    <scope>NUCLEOTIDE SEQUENCE</scope>
    <source>
        <strain evidence="7">BCRC 34381</strain>
    </source>
</reference>
<dbReference type="InterPro" id="IPR026058">
    <property type="entry name" value="LIPIN"/>
</dbReference>
<dbReference type="GO" id="GO:0005634">
    <property type="term" value="C:nucleus"/>
    <property type="evidence" value="ECO:0007669"/>
    <property type="project" value="TreeGrafter"/>
</dbReference>
<dbReference type="SMART" id="SM00775">
    <property type="entry name" value="LNS2"/>
    <property type="match status" value="1"/>
</dbReference>
<dbReference type="InterPro" id="IPR023214">
    <property type="entry name" value="HAD_sf"/>
</dbReference>
<dbReference type="InterPro" id="IPR031315">
    <property type="entry name" value="LNS2/PITP"/>
</dbReference>
<dbReference type="GO" id="GO:0009062">
    <property type="term" value="P:fatty acid catabolic process"/>
    <property type="evidence" value="ECO:0007669"/>
    <property type="project" value="TreeGrafter"/>
</dbReference>
<evidence type="ECO:0000313" key="7">
    <source>
        <dbReference type="EMBL" id="KAJ1731208.1"/>
    </source>
</evidence>
<evidence type="ECO:0000256" key="2">
    <source>
        <dbReference type="ARBA" id="ARBA00005476"/>
    </source>
</evidence>
<feature type="region of interest" description="Disordered" evidence="5">
    <location>
        <begin position="892"/>
        <end position="911"/>
    </location>
</feature>
<feature type="region of interest" description="Disordered" evidence="5">
    <location>
        <begin position="440"/>
        <end position="475"/>
    </location>
</feature>
<dbReference type="Proteomes" id="UP001143981">
    <property type="component" value="Unassembled WGS sequence"/>
</dbReference>
<dbReference type="EMBL" id="JANBOI010000355">
    <property type="protein sequence ID" value="KAJ1731208.1"/>
    <property type="molecule type" value="Genomic_DNA"/>
</dbReference>
<dbReference type="SUPFAM" id="SSF56784">
    <property type="entry name" value="HAD-like"/>
    <property type="match status" value="1"/>
</dbReference>
<dbReference type="Gene3D" id="3.40.50.1000">
    <property type="entry name" value="HAD superfamily/HAD-like"/>
    <property type="match status" value="1"/>
</dbReference>
<organism evidence="7 8">
    <name type="scientific">Coemansia biformis</name>
    <dbReference type="NCBI Taxonomy" id="1286918"/>
    <lineage>
        <taxon>Eukaryota</taxon>
        <taxon>Fungi</taxon>
        <taxon>Fungi incertae sedis</taxon>
        <taxon>Zoopagomycota</taxon>
        <taxon>Kickxellomycotina</taxon>
        <taxon>Kickxellomycetes</taxon>
        <taxon>Kickxellales</taxon>
        <taxon>Kickxellaceae</taxon>
        <taxon>Coemansia</taxon>
    </lineage>
</organism>
<dbReference type="PANTHER" id="PTHR12181">
    <property type="entry name" value="LIPIN"/>
    <property type="match status" value="1"/>
</dbReference>
<dbReference type="Pfam" id="PF16876">
    <property type="entry name" value="Lipin_mid"/>
    <property type="match status" value="1"/>
</dbReference>
<protein>
    <recommendedName>
        <fullName evidence="3">phosphatidate phosphatase</fullName>
        <ecNumber evidence="3">3.1.3.4</ecNumber>
    </recommendedName>
</protein>
<keyword evidence="4 7" id="KW-0378">Hydrolase</keyword>
<dbReference type="InterPro" id="IPR013209">
    <property type="entry name" value="LNS2"/>
</dbReference>
<evidence type="ECO:0000313" key="8">
    <source>
        <dbReference type="Proteomes" id="UP001143981"/>
    </source>
</evidence>
<dbReference type="AlphaFoldDB" id="A0A9W7YEK3"/>
<sequence length="1113" mass="118690">MQYVGKVFSTVSQLYKELNPATLSGAIDVVVVEDKDGELSCSPFHVRFGKLQLLRPSDKVVQVIVNDRPAEFYMKVGDSGEGFFVLETEADVPSQFATSPVASPALSFRGDDDPDFLDLGGDVRVQDLEDGYVSAHSAHGSDADEPDSDAEGRRLPPLQTVGQQNHSSVLFAALPPPAPRRRTRSSSVSLAKSTAGAAILSEDDARRRSFVDDMAIDMPQHALAACGSPRRRLSVVSDSAYIVDLFAGRAAHIDSGVGDSGSGGGVDVATPAGDDAVIHTDWDWGVGIEPAKGAHAAGPDVDSASAGDTQPQHCTRAEVAGLLQLHPGRVLELSLCGLDQLCAAQDAAAQRQVFGDALVAAEDYASDPSAVMASPDLVFRLGGSTYVQREALVMSLVSQMAFDRPLDSLMLDAAPGTDAGPVVATEGYFAGNAGDTLAAHDGLTSGPAGAPSVASIEQEGTASARPEGAAVSDRPEGRRWWQWGQRAAAAPAAPAAAMLDALAIDTPRLPLAETAAAQSCSDLPLSASFSADEGGGYMSDSGQLAHPTKTHVRYAKTLRLTSGQLKSLGLQPGANDIKFLVPSNKAYCEARIFLYRHDTQIVISDIDGTITKSDALGHLFNMVGKDWTHHGVAKLYTDIASNGYEILYLTSRAIGQADGTRYFLNNVRQGQYRLPLGPLLLSPDRLFTSFHREVIMRRPQEFKMACLRDIKKLFGDLSPFYAGFGNRITDAMSYRSVNVPVSRICTIDSSGEIKLELLSGYTSSYVRMNDLVDMMFPALSSKLDPKFNDWEYWKAGMPSVDDELALIDAELARESAAAASRRTKAPVAQPMPDQLAQTAGVRGSSPVLQQTRESRAMSIAARHPSDDTQSPPRVEAQVWSAAMSTPELVGRQRADSWTATTPVQPAAGNTGGRMSILRKATAFSPFGFVRGSSPPKFEYESAASTVTIAATPAGDGVLFPQLPGDSSPPVPNHAPDGTESVATMSFEFSHIRVSSPGEMPLRHEEGHGPELHVLDDDGDDDDDGDPVASDPAVAAAATRLVPQVRPTIHRADSQDDPSSVQRTESNMSLQSRGYSGYERDAGSDDSNDGDDDDDIDQETLAIMQDMEQLQRLQ</sequence>
<dbReference type="Pfam" id="PF08235">
    <property type="entry name" value="LNS2"/>
    <property type="match status" value="1"/>
</dbReference>
<evidence type="ECO:0000256" key="1">
    <source>
        <dbReference type="ARBA" id="ARBA00001946"/>
    </source>
</evidence>
<feature type="region of interest" description="Disordered" evidence="5">
    <location>
        <begin position="134"/>
        <end position="161"/>
    </location>
</feature>
<dbReference type="GO" id="GO:0019432">
    <property type="term" value="P:triglyceride biosynthetic process"/>
    <property type="evidence" value="ECO:0007669"/>
    <property type="project" value="TreeGrafter"/>
</dbReference>
<evidence type="ECO:0000256" key="3">
    <source>
        <dbReference type="ARBA" id="ARBA00012638"/>
    </source>
</evidence>
<comment type="similarity">
    <text evidence="2">Belongs to the lipin family.</text>
</comment>
<gene>
    <name evidence="7" type="primary">ned1</name>
    <name evidence="7" type="ORF">LPJ61_002645</name>
</gene>
<evidence type="ECO:0000256" key="4">
    <source>
        <dbReference type="ARBA" id="ARBA00022801"/>
    </source>
</evidence>
<keyword evidence="8" id="KW-1185">Reference proteome</keyword>
<dbReference type="GO" id="GO:0008195">
    <property type="term" value="F:phosphatidate phosphatase activity"/>
    <property type="evidence" value="ECO:0007669"/>
    <property type="project" value="UniProtKB-EC"/>
</dbReference>